<keyword evidence="1" id="KW-0472">Membrane</keyword>
<dbReference type="EMBL" id="JACRIW010000090">
    <property type="protein sequence ID" value="MBI5170343.1"/>
    <property type="molecule type" value="Genomic_DNA"/>
</dbReference>
<comment type="caution">
    <text evidence="2">The sequence shown here is derived from an EMBL/GenBank/DDBJ whole genome shotgun (WGS) entry which is preliminary data.</text>
</comment>
<name>A0A933SEN1_UNCEI</name>
<sequence length="272" mass="29822">MRPSAVLWIIAVLLTLFSASWQRRTGPTHPVKGRAEVAGQTLSWTFERTHKGAGDQEVRIKAPAGVTANLEWRKHLGAPEYTGVPMRRDGETLVAELPWQPPAGVLKYRVVASASGASVTVPAEGIVTIRYTGEVPAPVMVTHILLMITAMLLSARAGLECFAREPRFKFHTHLALGVLLVGGFLFGPLVLKYAFGFWWTGWPIGTDITDNKTLVGLVGWLIALFAVHRLQRPRAWVAFASLLMFLVFLIPHSYKGTGFEEPVPPAKPAALK</sequence>
<gene>
    <name evidence="2" type="ORF">HZA61_12715</name>
</gene>
<dbReference type="AlphaFoldDB" id="A0A933SEN1"/>
<keyword evidence="1" id="KW-0812">Transmembrane</keyword>
<feature type="transmembrane region" description="Helical" evidence="1">
    <location>
        <begin position="174"/>
        <end position="199"/>
    </location>
</feature>
<dbReference type="Proteomes" id="UP000696931">
    <property type="component" value="Unassembled WGS sequence"/>
</dbReference>
<organism evidence="2 3">
    <name type="scientific">Eiseniibacteriota bacterium</name>
    <dbReference type="NCBI Taxonomy" id="2212470"/>
    <lineage>
        <taxon>Bacteria</taxon>
        <taxon>Candidatus Eiseniibacteriota</taxon>
    </lineage>
</organism>
<accession>A0A933SEN1</accession>
<feature type="transmembrane region" description="Helical" evidence="1">
    <location>
        <begin position="211"/>
        <end position="228"/>
    </location>
</feature>
<reference evidence="2" key="1">
    <citation type="submission" date="2020-07" db="EMBL/GenBank/DDBJ databases">
        <title>Huge and variable diversity of episymbiotic CPR bacteria and DPANN archaea in groundwater ecosystems.</title>
        <authorList>
            <person name="He C.Y."/>
            <person name="Keren R."/>
            <person name="Whittaker M."/>
            <person name="Farag I.F."/>
            <person name="Doudna J."/>
            <person name="Cate J.H.D."/>
            <person name="Banfield J.F."/>
        </authorList>
    </citation>
    <scope>NUCLEOTIDE SEQUENCE</scope>
    <source>
        <strain evidence="2">NC_groundwater_1813_Pr3_B-0.1um_71_17</strain>
    </source>
</reference>
<feature type="transmembrane region" description="Helical" evidence="1">
    <location>
        <begin position="235"/>
        <end position="254"/>
    </location>
</feature>
<protein>
    <submittedName>
        <fullName evidence="2">Uncharacterized protein</fullName>
    </submittedName>
</protein>
<evidence type="ECO:0000313" key="2">
    <source>
        <dbReference type="EMBL" id="MBI5170343.1"/>
    </source>
</evidence>
<proteinExistence type="predicted"/>
<evidence type="ECO:0000256" key="1">
    <source>
        <dbReference type="SAM" id="Phobius"/>
    </source>
</evidence>
<evidence type="ECO:0000313" key="3">
    <source>
        <dbReference type="Proteomes" id="UP000696931"/>
    </source>
</evidence>
<keyword evidence="1" id="KW-1133">Transmembrane helix</keyword>